<name>A0AAD4FH47_9PLEO</name>
<protein>
    <submittedName>
        <fullName evidence="1">Uncharacterized protein</fullName>
    </submittedName>
</protein>
<reference evidence="1" key="1">
    <citation type="submission" date="2021-07" db="EMBL/GenBank/DDBJ databases">
        <title>Genome Resource of American Ginseng Black Spot Pathogen Alternaria panax.</title>
        <authorList>
            <person name="Qiu C."/>
            <person name="Wang W."/>
            <person name="Liu Z."/>
        </authorList>
    </citation>
    <scope>NUCLEOTIDE SEQUENCE</scope>
    <source>
        <strain evidence="1">BNCC115425</strain>
    </source>
</reference>
<accession>A0AAD4FH47</accession>
<dbReference type="Proteomes" id="UP001199106">
    <property type="component" value="Unassembled WGS sequence"/>
</dbReference>
<evidence type="ECO:0000313" key="1">
    <source>
        <dbReference type="EMBL" id="KAG9188868.1"/>
    </source>
</evidence>
<sequence>MAINFSLACRQIRYELGKHFAFINNTFGAILAKGIVPELAELKVGQKNSIEVFISDYVNPHGIEDEYYQSVFKELQNLKRLVLRDLVAMTDQEKDITLKSLQEACTDKEMRIEILNIC</sequence>
<organism evidence="1 2">
    <name type="scientific">Alternaria panax</name>
    <dbReference type="NCBI Taxonomy" id="48097"/>
    <lineage>
        <taxon>Eukaryota</taxon>
        <taxon>Fungi</taxon>
        <taxon>Dikarya</taxon>
        <taxon>Ascomycota</taxon>
        <taxon>Pezizomycotina</taxon>
        <taxon>Dothideomycetes</taxon>
        <taxon>Pleosporomycetidae</taxon>
        <taxon>Pleosporales</taxon>
        <taxon>Pleosporineae</taxon>
        <taxon>Pleosporaceae</taxon>
        <taxon>Alternaria</taxon>
        <taxon>Alternaria sect. Panax</taxon>
    </lineage>
</organism>
<keyword evidence="2" id="KW-1185">Reference proteome</keyword>
<evidence type="ECO:0000313" key="2">
    <source>
        <dbReference type="Proteomes" id="UP001199106"/>
    </source>
</evidence>
<dbReference type="AlphaFoldDB" id="A0AAD4FH47"/>
<gene>
    <name evidence="1" type="ORF">G6011_07573</name>
</gene>
<comment type="caution">
    <text evidence="1">The sequence shown here is derived from an EMBL/GenBank/DDBJ whole genome shotgun (WGS) entry which is preliminary data.</text>
</comment>
<proteinExistence type="predicted"/>
<dbReference type="EMBL" id="JAANER010000006">
    <property type="protein sequence ID" value="KAG9188868.1"/>
    <property type="molecule type" value="Genomic_DNA"/>
</dbReference>